<dbReference type="Gene3D" id="1.10.10.10">
    <property type="entry name" value="Winged helix-like DNA-binding domain superfamily/Winged helix DNA-binding domain"/>
    <property type="match status" value="1"/>
</dbReference>
<dbReference type="GO" id="GO:0016987">
    <property type="term" value="F:sigma factor activity"/>
    <property type="evidence" value="ECO:0007669"/>
    <property type="project" value="InterPro"/>
</dbReference>
<dbReference type="InterPro" id="IPR014303">
    <property type="entry name" value="RNA_pol_sigma-70_ECF"/>
</dbReference>
<dbReference type="PANTHER" id="PTHR30173:SF36">
    <property type="entry name" value="ECF RNA POLYMERASE SIGMA FACTOR SIGJ"/>
    <property type="match status" value="1"/>
</dbReference>
<dbReference type="GO" id="GO:0006352">
    <property type="term" value="P:DNA-templated transcription initiation"/>
    <property type="evidence" value="ECO:0007669"/>
    <property type="project" value="InterPro"/>
</dbReference>
<dbReference type="SUPFAM" id="SSF54427">
    <property type="entry name" value="NTF2-like"/>
    <property type="match status" value="1"/>
</dbReference>
<name>A0A6P2G3E0_9BURK</name>
<dbReference type="InterPro" id="IPR032710">
    <property type="entry name" value="NTF2-like_dom_sf"/>
</dbReference>
<evidence type="ECO:0000313" key="5">
    <source>
        <dbReference type="EMBL" id="VVU48222.1"/>
    </source>
</evidence>
<feature type="domain" description="RNA polymerase sigma factor 70 region 4 type 2" evidence="3">
    <location>
        <begin position="107"/>
        <end position="158"/>
    </location>
</feature>
<protein>
    <submittedName>
        <fullName evidence="4">RNA polymerase sigma-70 factor</fullName>
    </submittedName>
    <submittedName>
        <fullName evidence="5">RNA polymerase subunit sigma-24</fullName>
    </submittedName>
</protein>
<dbReference type="SUPFAM" id="SSF88659">
    <property type="entry name" value="Sigma3 and sigma4 domains of RNA polymerase sigma factors"/>
    <property type="match status" value="1"/>
</dbReference>
<evidence type="ECO:0000259" key="2">
    <source>
        <dbReference type="Pfam" id="PF04542"/>
    </source>
</evidence>
<dbReference type="Proteomes" id="UP000755577">
    <property type="component" value="Unassembled WGS sequence"/>
</dbReference>
<dbReference type="EMBL" id="CABVLY010000002">
    <property type="protein sequence ID" value="VVU48222.1"/>
    <property type="molecule type" value="Genomic_DNA"/>
</dbReference>
<dbReference type="NCBIfam" id="TIGR02957">
    <property type="entry name" value="SigX4"/>
    <property type="match status" value="1"/>
</dbReference>
<dbReference type="PANTHER" id="PTHR30173">
    <property type="entry name" value="SIGMA 19 FACTOR"/>
    <property type="match status" value="1"/>
</dbReference>
<dbReference type="Gene3D" id="1.10.1740.10">
    <property type="match status" value="1"/>
</dbReference>
<dbReference type="RefSeq" id="WP_174925292.1">
    <property type="nucleotide sequence ID" value="NZ_CABVLY010000002.1"/>
</dbReference>
<evidence type="ECO:0000313" key="6">
    <source>
        <dbReference type="Proteomes" id="UP000494201"/>
    </source>
</evidence>
<accession>A0A6P2G3E0</accession>
<dbReference type="InterPro" id="IPR036388">
    <property type="entry name" value="WH-like_DNA-bd_sf"/>
</dbReference>
<dbReference type="Pfam" id="PF08281">
    <property type="entry name" value="Sigma70_r4_2"/>
    <property type="match status" value="1"/>
</dbReference>
<dbReference type="AlphaFoldDB" id="A0A6P2G3E0"/>
<dbReference type="NCBIfam" id="NF007214">
    <property type="entry name" value="PRK09636.1"/>
    <property type="match status" value="1"/>
</dbReference>
<reference evidence="4 7" key="2">
    <citation type="submission" date="2021-02" db="EMBL/GenBank/DDBJ databases">
        <title>Draft genome of the type strains Burkholderia anthina DSM16086.</title>
        <authorList>
            <person name="Hertel R."/>
            <person name="Meissner J."/>
            <person name="Poehlein A."/>
            <person name="Daniel R."/>
            <person name="Commichau F.M."/>
        </authorList>
    </citation>
    <scope>NUCLEOTIDE SEQUENCE [LARGE SCALE GENOMIC DNA]</scope>
    <source>
        <strain evidence="4 7">DSM 16086</strain>
    </source>
</reference>
<comment type="subunit">
    <text evidence="1">Interacts transiently with the RNA polymerase catalytic core formed by RpoA, RpoB, RpoC and RpoZ (2 alpha, 1 beta, 1 beta' and 1 omega subunit) to form the RNA polymerase holoenzyme that can initiate transcription.</text>
</comment>
<evidence type="ECO:0000259" key="3">
    <source>
        <dbReference type="Pfam" id="PF08281"/>
    </source>
</evidence>
<dbReference type="InterPro" id="IPR013249">
    <property type="entry name" value="RNA_pol_sigma70_r4_t2"/>
</dbReference>
<dbReference type="InterPro" id="IPR014284">
    <property type="entry name" value="RNA_pol_sigma-70_dom"/>
</dbReference>
<dbReference type="InterPro" id="IPR052704">
    <property type="entry name" value="ECF_Sigma-70_Domain"/>
</dbReference>
<dbReference type="GeneID" id="56498946"/>
<evidence type="ECO:0000256" key="1">
    <source>
        <dbReference type="ARBA" id="ARBA00011344"/>
    </source>
</evidence>
<proteinExistence type="predicted"/>
<organism evidence="5 6">
    <name type="scientific">Burkholderia anthina</name>
    <dbReference type="NCBI Taxonomy" id="179879"/>
    <lineage>
        <taxon>Bacteria</taxon>
        <taxon>Pseudomonadati</taxon>
        <taxon>Pseudomonadota</taxon>
        <taxon>Betaproteobacteria</taxon>
        <taxon>Burkholderiales</taxon>
        <taxon>Burkholderiaceae</taxon>
        <taxon>Burkholderia</taxon>
        <taxon>Burkholderia cepacia complex</taxon>
    </lineage>
</organism>
<dbReference type="InterPro" id="IPR013325">
    <property type="entry name" value="RNA_pol_sigma_r2"/>
</dbReference>
<evidence type="ECO:0000313" key="4">
    <source>
        <dbReference type="EMBL" id="MBM2765658.1"/>
    </source>
</evidence>
<dbReference type="InterPro" id="IPR007627">
    <property type="entry name" value="RNA_pol_sigma70_r2"/>
</dbReference>
<dbReference type="EMBL" id="JAFCIQ010000002">
    <property type="protein sequence ID" value="MBM2765658.1"/>
    <property type="molecule type" value="Genomic_DNA"/>
</dbReference>
<feature type="domain" description="RNA polymerase sigma-70 region 2" evidence="2">
    <location>
        <begin position="7"/>
        <end position="71"/>
    </location>
</feature>
<sequence>MSDDAHLFHVLRPRLQKIAYRMLGSVADAEDIVQDVWLRWHEAAHDGIENGEAWLVAVTTRTAIDRLRAAKIRREHYTGIWLPEPELGESPATPEEMTERASDVSVAFLLLLERLTPEARAAFLLREVFDADYDEIADAIGKSAAACRQLVSRAKAQLRDDERPRYRVPRETHRQLLQTFSHALAQGDFPSIHALLAEDAMLIGDGGGKVQSFPKPMVGGRRIAQLFYATWLRCGSGVEMRAVVLNGEWAMLRFIAGQLESAMSFETDGTRIVRILVQRNPDKLARIAAASGAD</sequence>
<dbReference type="InterPro" id="IPR013324">
    <property type="entry name" value="RNA_pol_sigma_r3/r4-like"/>
</dbReference>
<dbReference type="SUPFAM" id="SSF88946">
    <property type="entry name" value="Sigma2 domain of RNA polymerase sigma factors"/>
    <property type="match status" value="1"/>
</dbReference>
<dbReference type="GO" id="GO:0003677">
    <property type="term" value="F:DNA binding"/>
    <property type="evidence" value="ECO:0007669"/>
    <property type="project" value="InterPro"/>
</dbReference>
<evidence type="ECO:0000313" key="7">
    <source>
        <dbReference type="Proteomes" id="UP000755577"/>
    </source>
</evidence>
<dbReference type="Proteomes" id="UP000494201">
    <property type="component" value="Unassembled WGS sequence"/>
</dbReference>
<dbReference type="NCBIfam" id="TIGR02937">
    <property type="entry name" value="sigma70-ECF"/>
    <property type="match status" value="1"/>
</dbReference>
<dbReference type="Pfam" id="PF04542">
    <property type="entry name" value="Sigma70_r2"/>
    <property type="match status" value="1"/>
</dbReference>
<reference evidence="5 6" key="1">
    <citation type="submission" date="2019-09" db="EMBL/GenBank/DDBJ databases">
        <authorList>
            <person name="Depoorter E."/>
        </authorList>
    </citation>
    <scope>NUCLEOTIDE SEQUENCE [LARGE SCALE GENOMIC DNA]</scope>
    <source>
        <strain evidence="5">LMG 20980</strain>
    </source>
</reference>
<gene>
    <name evidence="5" type="ORF">BAN20980_00916</name>
    <name evidence="4" type="ORF">JQK92_04380</name>
</gene>
<keyword evidence="7" id="KW-1185">Reference proteome</keyword>